<reference evidence="3 4" key="1">
    <citation type="journal article" date="2015" name="Nature">
        <title>rRNA introns, odd ribosomes, and small enigmatic genomes across a large radiation of phyla.</title>
        <authorList>
            <person name="Brown C.T."/>
            <person name="Hug L.A."/>
            <person name="Thomas B.C."/>
            <person name="Sharon I."/>
            <person name="Castelle C.J."/>
            <person name="Singh A."/>
            <person name="Wilkins M.J."/>
            <person name="Williams K.H."/>
            <person name="Banfield J.F."/>
        </authorList>
    </citation>
    <scope>NUCLEOTIDE SEQUENCE [LARGE SCALE GENOMIC DNA]</scope>
</reference>
<keyword evidence="2" id="KW-0812">Transmembrane</keyword>
<dbReference type="EMBL" id="LCCC01000004">
    <property type="protein sequence ID" value="KKS24510.1"/>
    <property type="molecule type" value="Genomic_DNA"/>
</dbReference>
<protein>
    <submittedName>
        <fullName evidence="3">Uncharacterized protein</fullName>
    </submittedName>
</protein>
<evidence type="ECO:0000256" key="2">
    <source>
        <dbReference type="SAM" id="Phobius"/>
    </source>
</evidence>
<comment type="caution">
    <text evidence="3">The sequence shown here is derived from an EMBL/GenBank/DDBJ whole genome shotgun (WGS) entry which is preliminary data.</text>
</comment>
<evidence type="ECO:0000256" key="1">
    <source>
        <dbReference type="SAM" id="MobiDB-lite"/>
    </source>
</evidence>
<name>A0A0G0XHY9_9BACT</name>
<keyword evidence="2" id="KW-0472">Membrane</keyword>
<evidence type="ECO:0000313" key="3">
    <source>
        <dbReference type="EMBL" id="KKS24510.1"/>
    </source>
</evidence>
<proteinExistence type="predicted"/>
<accession>A0A0G0XHY9</accession>
<evidence type="ECO:0000313" key="4">
    <source>
        <dbReference type="Proteomes" id="UP000033949"/>
    </source>
</evidence>
<organism evidence="3 4">
    <name type="scientific">Candidatus Nomurabacteria bacterium GW2011_GWC2_41_8</name>
    <dbReference type="NCBI Taxonomy" id="1618755"/>
    <lineage>
        <taxon>Bacteria</taxon>
        <taxon>Candidatus Nomuraibacteriota</taxon>
    </lineage>
</organism>
<keyword evidence="2" id="KW-1133">Transmembrane helix</keyword>
<feature type="transmembrane region" description="Helical" evidence="2">
    <location>
        <begin position="69"/>
        <end position="90"/>
    </location>
</feature>
<dbReference type="AlphaFoldDB" id="A0A0G0XHY9"/>
<feature type="region of interest" description="Disordered" evidence="1">
    <location>
        <begin position="1"/>
        <end position="21"/>
    </location>
</feature>
<gene>
    <name evidence="3" type="ORF">UU82_C0004G0004</name>
</gene>
<sequence length="302" mass="33952">MEKDEKTPARDASHGDAGGENKIVKTYADDMAKVIENDTGGLVKKIIHGEEEHEAEKRNLSPESKKNRLFMLFSLVLTILALATLSFFFFKKNINTVPIEKQFVPIIFNDQSAFLEVSSLNKDEISQTVLNQIDVAELKNGGVEGIYLTENKQIIGLRRFIVLMKSSFVPGDNTLFVNDNFSMGAVNNEADSNLPGNKDFFILLKVRSTADIFDSMRAWEKKMFADLHKFLRIDISSDTNYLLTKNFEDGIVENKNARMLYDKMGKLVVMYVFADDNSVVIAGTQNAAREIMLRLASGGKKQ</sequence>
<dbReference type="Proteomes" id="UP000033949">
    <property type="component" value="Unassembled WGS sequence"/>
</dbReference>